<dbReference type="SUPFAM" id="SSF48613">
    <property type="entry name" value="Heme oxygenase-like"/>
    <property type="match status" value="1"/>
</dbReference>
<protein>
    <submittedName>
        <fullName evidence="8">Heme oxygenase</fullName>
    </submittedName>
</protein>
<keyword evidence="6" id="KW-0809">Transit peptide</keyword>
<feature type="compositionally biased region" description="Basic residues" evidence="7">
    <location>
        <begin position="53"/>
        <end position="65"/>
    </location>
</feature>
<name>A0A4D6MFY0_VIGUN</name>
<evidence type="ECO:0000256" key="7">
    <source>
        <dbReference type="SAM" id="MobiDB-lite"/>
    </source>
</evidence>
<dbReference type="PANTHER" id="PTHR35703">
    <property type="entry name" value="HEME OXYGENASE 1, CHLOROPLASTIC-RELATED"/>
    <property type="match status" value="1"/>
</dbReference>
<keyword evidence="3" id="KW-0150">Chloroplast</keyword>
<keyword evidence="4" id="KW-0602">Photosynthesis</keyword>
<dbReference type="InterPro" id="IPR016951">
    <property type="entry name" value="Haem_Oase_decyc_pln"/>
</dbReference>
<dbReference type="EMBL" id="CP039351">
    <property type="protein sequence ID" value="QCD98936.1"/>
    <property type="molecule type" value="Genomic_DNA"/>
</dbReference>
<evidence type="ECO:0000313" key="8">
    <source>
        <dbReference type="EMBL" id="QCD98936.1"/>
    </source>
</evidence>
<dbReference type="InterPro" id="IPR016084">
    <property type="entry name" value="Haem_Oase-like_multi-hlx"/>
</dbReference>
<gene>
    <name evidence="8" type="ORF">DEO72_LG7g214</name>
</gene>
<dbReference type="Gene3D" id="1.20.910.10">
    <property type="entry name" value="Heme oxygenase-like"/>
    <property type="match status" value="1"/>
</dbReference>
<dbReference type="GO" id="GO:0006788">
    <property type="term" value="P:heme oxidation"/>
    <property type="evidence" value="ECO:0007669"/>
    <property type="project" value="InterPro"/>
</dbReference>
<evidence type="ECO:0000256" key="6">
    <source>
        <dbReference type="ARBA" id="ARBA00022946"/>
    </source>
</evidence>
<proteinExistence type="inferred from homology"/>
<dbReference type="Pfam" id="PF01126">
    <property type="entry name" value="Heme_oxygenase"/>
    <property type="match status" value="1"/>
</dbReference>
<evidence type="ECO:0000256" key="4">
    <source>
        <dbReference type="ARBA" id="ARBA00022531"/>
    </source>
</evidence>
<keyword evidence="5" id="KW-0934">Plastid</keyword>
<sequence length="275" mass="31470">MGLTVKAMPQIRFSLPISVSNKSNCICRFSITATSSTNTTLTHSHTTTPTPKPKPKSPLKKRKRYRKLYPGETTGITEEMRFVAMRLRNDAVSHDQPNFDEWHASMEGFIAYLVDTHLIFATLQRIVDESDDVSYAYMRKTGLERSEGLSKDLKWLEEQGNVIPNPSSPGITYAKYLESLAETSAPLFLSHFYNIYFSHIAAGQVIGKKVSEKLLEGKELEFYKWEGDVPELLKDVRDKLNQLSEHWSRDEKNRCLKETPKSFRFMGQIILLLVS</sequence>
<dbReference type="Gramene" id="Vigun08g021600.3.v1.2">
    <property type="protein sequence ID" value="Vigun08g021600.3.v1.2"/>
    <property type="gene ID" value="Vigun08g021600.v1.2"/>
</dbReference>
<evidence type="ECO:0000313" key="9">
    <source>
        <dbReference type="Proteomes" id="UP000501690"/>
    </source>
</evidence>
<evidence type="ECO:0000256" key="3">
    <source>
        <dbReference type="ARBA" id="ARBA00022528"/>
    </source>
</evidence>
<organism evidence="8 9">
    <name type="scientific">Vigna unguiculata</name>
    <name type="common">Cowpea</name>
    <dbReference type="NCBI Taxonomy" id="3917"/>
    <lineage>
        <taxon>Eukaryota</taxon>
        <taxon>Viridiplantae</taxon>
        <taxon>Streptophyta</taxon>
        <taxon>Embryophyta</taxon>
        <taxon>Tracheophyta</taxon>
        <taxon>Spermatophyta</taxon>
        <taxon>Magnoliopsida</taxon>
        <taxon>eudicotyledons</taxon>
        <taxon>Gunneridae</taxon>
        <taxon>Pentapetalae</taxon>
        <taxon>rosids</taxon>
        <taxon>fabids</taxon>
        <taxon>Fabales</taxon>
        <taxon>Fabaceae</taxon>
        <taxon>Papilionoideae</taxon>
        <taxon>50 kb inversion clade</taxon>
        <taxon>NPAAA clade</taxon>
        <taxon>indigoferoid/millettioid clade</taxon>
        <taxon>Phaseoleae</taxon>
        <taxon>Vigna</taxon>
    </lineage>
</organism>
<dbReference type="Gramene" id="Vigun08g021600.1.v1.2">
    <property type="protein sequence ID" value="Vigun08g021600.1.v1.2"/>
    <property type="gene ID" value="Vigun08g021600.v1.2"/>
</dbReference>
<dbReference type="GO" id="GO:0015979">
    <property type="term" value="P:photosynthesis"/>
    <property type="evidence" value="ECO:0007669"/>
    <property type="project" value="UniProtKB-KW"/>
</dbReference>
<dbReference type="GO" id="GO:0004392">
    <property type="term" value="F:heme oxygenase (decyclizing) activity"/>
    <property type="evidence" value="ECO:0007669"/>
    <property type="project" value="InterPro"/>
</dbReference>
<dbReference type="InterPro" id="IPR016053">
    <property type="entry name" value="Haem_Oase-like"/>
</dbReference>
<dbReference type="CDD" id="cd19165">
    <property type="entry name" value="HemeO"/>
    <property type="match status" value="1"/>
</dbReference>
<dbReference type="InterPro" id="IPR002051">
    <property type="entry name" value="Haem_Oase"/>
</dbReference>
<dbReference type="GO" id="GO:0010024">
    <property type="term" value="P:phytochromobilin biosynthetic process"/>
    <property type="evidence" value="ECO:0007669"/>
    <property type="project" value="TreeGrafter"/>
</dbReference>
<evidence type="ECO:0000256" key="2">
    <source>
        <dbReference type="ARBA" id="ARBA00006134"/>
    </source>
</evidence>
<feature type="region of interest" description="Disordered" evidence="7">
    <location>
        <begin position="38"/>
        <end position="65"/>
    </location>
</feature>
<comment type="subcellular location">
    <subcellularLocation>
        <location evidence="1">Plastid</location>
        <location evidence="1">Chloroplast</location>
    </subcellularLocation>
</comment>
<dbReference type="PANTHER" id="PTHR35703:SF1">
    <property type="entry name" value="INACTIVE HEME OXYGENASE 2, CHLOROPLASTIC-RELATED"/>
    <property type="match status" value="1"/>
</dbReference>
<reference evidence="8 9" key="1">
    <citation type="submission" date="2019-04" db="EMBL/GenBank/DDBJ databases">
        <title>An improved genome assembly and genetic linkage map for asparagus bean, Vigna unguiculata ssp. sesquipedialis.</title>
        <authorList>
            <person name="Xia Q."/>
            <person name="Zhang R."/>
            <person name="Dong Y."/>
        </authorList>
    </citation>
    <scope>NUCLEOTIDE SEQUENCE [LARGE SCALE GENOMIC DNA]</scope>
    <source>
        <tissue evidence="8">Leaf</tissue>
    </source>
</reference>
<comment type="similarity">
    <text evidence="2">Belongs to the heme oxygenase family.</text>
</comment>
<accession>A0A4D6MFY0</accession>
<evidence type="ECO:0000256" key="5">
    <source>
        <dbReference type="ARBA" id="ARBA00022640"/>
    </source>
</evidence>
<evidence type="ECO:0000256" key="1">
    <source>
        <dbReference type="ARBA" id="ARBA00004229"/>
    </source>
</evidence>
<dbReference type="Proteomes" id="UP000501690">
    <property type="component" value="Linkage Group LG7"/>
</dbReference>
<dbReference type="OrthoDB" id="652091at2759"/>
<feature type="compositionally biased region" description="Low complexity" evidence="7">
    <location>
        <begin position="38"/>
        <end position="49"/>
    </location>
</feature>
<keyword evidence="9" id="KW-1185">Reference proteome</keyword>
<dbReference type="GO" id="GO:0009507">
    <property type="term" value="C:chloroplast"/>
    <property type="evidence" value="ECO:0007669"/>
    <property type="project" value="UniProtKB-SubCell"/>
</dbReference>
<dbReference type="AlphaFoldDB" id="A0A4D6MFY0"/>
<dbReference type="Gramene" id="Vigun08g021600.2.v1.2">
    <property type="protein sequence ID" value="Vigun08g021600.2.v1.2"/>
    <property type="gene ID" value="Vigun08g021600.v1.2"/>
</dbReference>